<dbReference type="Pfam" id="PF00188">
    <property type="entry name" value="CAP"/>
    <property type="match status" value="1"/>
</dbReference>
<protein>
    <submittedName>
        <fullName evidence="3">PR-1-like protein</fullName>
    </submittedName>
</protein>
<evidence type="ECO:0000313" key="4">
    <source>
        <dbReference type="Proteomes" id="UP000070444"/>
    </source>
</evidence>
<dbReference type="InterPro" id="IPR014044">
    <property type="entry name" value="CAP_dom"/>
</dbReference>
<dbReference type="InterPro" id="IPR035940">
    <property type="entry name" value="CAP_sf"/>
</dbReference>
<dbReference type="PANTHER" id="PTHR31157">
    <property type="entry name" value="SCP DOMAIN-CONTAINING PROTEIN"/>
    <property type="match status" value="1"/>
</dbReference>
<dbReference type="AlphaFoldDB" id="A0A137NU40"/>
<dbReference type="Proteomes" id="UP000070444">
    <property type="component" value="Unassembled WGS sequence"/>
</dbReference>
<evidence type="ECO:0000259" key="2">
    <source>
        <dbReference type="Pfam" id="PF00188"/>
    </source>
</evidence>
<keyword evidence="4" id="KW-1185">Reference proteome</keyword>
<dbReference type="EMBL" id="KQ964746">
    <property type="protein sequence ID" value="KXN66280.1"/>
    <property type="molecule type" value="Genomic_DNA"/>
</dbReference>
<dbReference type="OMA" id="KQRIAYG"/>
<gene>
    <name evidence="3" type="ORF">CONCODRAFT_130005</name>
</gene>
<proteinExistence type="predicted"/>
<feature type="chain" id="PRO_5007294125" evidence="1">
    <location>
        <begin position="22"/>
        <end position="195"/>
    </location>
</feature>
<sequence>MVQLKSLISLSLVGLVSFVGGHYSQSKPGASINLGGYNGGDLVNTNFNFGGYQPKRNKSYGNNQNSGGGNYGSSNFDINLMLQLVNQERGKYGARPLSINGDLMQAAQMQSEYQASINTMTHSGPGGNQAGDRVTQCGFNWSGVAENVAYNQQTVEEVVECWINSPPHHENLVNPTYNVFGAGMSNLYWTQVFAC</sequence>
<dbReference type="SUPFAM" id="SSF55797">
    <property type="entry name" value="PR-1-like"/>
    <property type="match status" value="1"/>
</dbReference>
<evidence type="ECO:0000256" key="1">
    <source>
        <dbReference type="SAM" id="SignalP"/>
    </source>
</evidence>
<evidence type="ECO:0000313" key="3">
    <source>
        <dbReference type="EMBL" id="KXN66280.1"/>
    </source>
</evidence>
<dbReference type="PANTHER" id="PTHR31157:SF1">
    <property type="entry name" value="SCP DOMAIN-CONTAINING PROTEIN"/>
    <property type="match status" value="1"/>
</dbReference>
<dbReference type="OrthoDB" id="568194at2759"/>
<feature type="domain" description="SCP" evidence="2">
    <location>
        <begin position="82"/>
        <end position="187"/>
    </location>
</feature>
<dbReference type="CDD" id="cd05379">
    <property type="entry name" value="CAP_bacterial"/>
    <property type="match status" value="1"/>
</dbReference>
<dbReference type="Gene3D" id="3.40.33.10">
    <property type="entry name" value="CAP"/>
    <property type="match status" value="1"/>
</dbReference>
<name>A0A137NU40_CONC2</name>
<keyword evidence="1" id="KW-0732">Signal</keyword>
<dbReference type="STRING" id="796925.A0A137NU40"/>
<organism evidence="3 4">
    <name type="scientific">Conidiobolus coronatus (strain ATCC 28846 / CBS 209.66 / NRRL 28638)</name>
    <name type="common">Delacroixia coronata</name>
    <dbReference type="NCBI Taxonomy" id="796925"/>
    <lineage>
        <taxon>Eukaryota</taxon>
        <taxon>Fungi</taxon>
        <taxon>Fungi incertae sedis</taxon>
        <taxon>Zoopagomycota</taxon>
        <taxon>Entomophthoromycotina</taxon>
        <taxon>Entomophthoromycetes</taxon>
        <taxon>Entomophthorales</taxon>
        <taxon>Ancylistaceae</taxon>
        <taxon>Conidiobolus</taxon>
    </lineage>
</organism>
<feature type="signal peptide" evidence="1">
    <location>
        <begin position="1"/>
        <end position="21"/>
    </location>
</feature>
<reference evidence="3 4" key="1">
    <citation type="journal article" date="2015" name="Genome Biol. Evol.">
        <title>Phylogenomic analyses indicate that early fungi evolved digesting cell walls of algal ancestors of land plants.</title>
        <authorList>
            <person name="Chang Y."/>
            <person name="Wang S."/>
            <person name="Sekimoto S."/>
            <person name="Aerts A.L."/>
            <person name="Choi C."/>
            <person name="Clum A."/>
            <person name="LaButti K.M."/>
            <person name="Lindquist E.A."/>
            <person name="Yee Ngan C."/>
            <person name="Ohm R.A."/>
            <person name="Salamov A.A."/>
            <person name="Grigoriev I.V."/>
            <person name="Spatafora J.W."/>
            <person name="Berbee M.L."/>
        </authorList>
    </citation>
    <scope>NUCLEOTIDE SEQUENCE [LARGE SCALE GENOMIC DNA]</scope>
    <source>
        <strain evidence="3 4">NRRL 28638</strain>
    </source>
</reference>
<accession>A0A137NU40</accession>